<keyword evidence="1" id="KW-0647">Proteasome</keyword>
<dbReference type="GO" id="GO:0010498">
    <property type="term" value="P:proteasomal protein catabolic process"/>
    <property type="evidence" value="ECO:0007669"/>
    <property type="project" value="InterPro"/>
</dbReference>
<dbReference type="InterPro" id="IPR004347">
    <property type="entry name" value="Pup_ligase/deamidase"/>
</dbReference>
<dbReference type="Proteomes" id="UP000572528">
    <property type="component" value="Unassembled WGS sequence"/>
</dbReference>
<dbReference type="GO" id="GO:0070490">
    <property type="term" value="P:protein pupylation"/>
    <property type="evidence" value="ECO:0007669"/>
    <property type="project" value="TreeGrafter"/>
</dbReference>
<sequence>PPPPDVEAAAALLFRHRPAGYRSNNLFLPNGGRLYLDVGSHPEYATAECLAVLDLVAQDRAGKAILSAMATRAEEDLRSRGLSARLHLLANNTDSAGHTYGCHESYSVPRDLDEEAVLPVLTAFLATRPLLVGSGIALAGRADDGRRGRSGGGEEDEDLAWALSPRAPHLRALTSADTTGQRALINTRDEPHADPARLRRLHVTCADTTIAEPTTGLRSALTLALLDALEAGQDFSDLTLADPLEALAALGASAWGQVPVRTLDGRRLSAVDIQESFLERILAFVQRHDPPAALEGAEHLLSDLAPRVITALRSREISGIDTEIDWAIKRRLLRAQRERHGGLGGEALVALRSRIDLAYHDLHPQTGLAGRLEAQGAMARLCTPQERERAQGEAPATRAQLRGSFIRACLDKGADFSVTWEGLRLDSPPTTPVDLPDPLAARDPGAESLIEKVRSLRPEQMRQIDLVGRGGLGAPG</sequence>
<dbReference type="GO" id="GO:0005524">
    <property type="term" value="F:ATP binding"/>
    <property type="evidence" value="ECO:0007669"/>
    <property type="project" value="TreeGrafter"/>
</dbReference>
<accession>A0A853EJD6</accession>
<comment type="caution">
    <text evidence="1">The sequence shown here is derived from an EMBL/GenBank/DDBJ whole genome shotgun (WGS) entry which is preliminary data.</text>
</comment>
<proteinExistence type="predicted"/>
<name>A0A853EJD6_9ACTO</name>
<dbReference type="RefSeq" id="WP_179899998.1">
    <property type="nucleotide sequence ID" value="NZ_JACBXV010000031.1"/>
</dbReference>
<evidence type="ECO:0000313" key="2">
    <source>
        <dbReference type="Proteomes" id="UP000572528"/>
    </source>
</evidence>
<dbReference type="EMBL" id="JACBXV010000031">
    <property type="protein sequence ID" value="NYS68670.1"/>
    <property type="molecule type" value="Genomic_DNA"/>
</dbReference>
<evidence type="ECO:0000313" key="1">
    <source>
        <dbReference type="EMBL" id="NYS68670.1"/>
    </source>
</evidence>
<reference evidence="1 2" key="1">
    <citation type="submission" date="2020-07" db="EMBL/GenBank/DDBJ databases">
        <title>MOT database genomes.</title>
        <authorList>
            <person name="Joseph S."/>
            <person name="Aduse-Opoku J."/>
            <person name="Hashim A."/>
            <person name="Wade W."/>
            <person name="Curtis M."/>
        </authorList>
    </citation>
    <scope>NUCLEOTIDE SEQUENCE [LARGE SCALE GENOMIC DNA]</scope>
    <source>
        <strain evidence="1 2">WMus004</strain>
    </source>
</reference>
<organism evidence="1 2">
    <name type="scientific">Actinomyces bowdenii</name>
    <dbReference type="NCBI Taxonomy" id="131109"/>
    <lineage>
        <taxon>Bacteria</taxon>
        <taxon>Bacillati</taxon>
        <taxon>Actinomycetota</taxon>
        <taxon>Actinomycetes</taxon>
        <taxon>Actinomycetales</taxon>
        <taxon>Actinomycetaceae</taxon>
        <taxon>Actinomyces</taxon>
    </lineage>
</organism>
<feature type="non-terminal residue" evidence="1">
    <location>
        <position position="1"/>
    </location>
</feature>
<dbReference type="Pfam" id="PF03136">
    <property type="entry name" value="Pup_ligase"/>
    <property type="match status" value="1"/>
</dbReference>
<dbReference type="AlphaFoldDB" id="A0A853EJD6"/>
<dbReference type="GO" id="GO:0000502">
    <property type="term" value="C:proteasome complex"/>
    <property type="evidence" value="ECO:0007669"/>
    <property type="project" value="UniProtKB-KW"/>
</dbReference>
<dbReference type="GO" id="GO:0019941">
    <property type="term" value="P:modification-dependent protein catabolic process"/>
    <property type="evidence" value="ECO:0007669"/>
    <property type="project" value="InterPro"/>
</dbReference>
<protein>
    <submittedName>
        <fullName evidence="1">Proteasome accessory factor PafA2 family protein</fullName>
    </submittedName>
</protein>
<gene>
    <name evidence="1" type="ORF">HZZ05_03910</name>
</gene>
<dbReference type="PANTHER" id="PTHR42307:SF3">
    <property type="entry name" value="PUP--PROTEIN LIGASE"/>
    <property type="match status" value="1"/>
</dbReference>
<dbReference type="PANTHER" id="PTHR42307">
    <property type="entry name" value="PUP DEAMIDASE/DEPUPYLASE"/>
    <property type="match status" value="1"/>
</dbReference>